<dbReference type="PANTHER" id="PTHR32315:SF3">
    <property type="entry name" value="ADENINE PHOSPHORIBOSYLTRANSFERASE"/>
    <property type="match status" value="1"/>
</dbReference>
<evidence type="ECO:0000313" key="14">
    <source>
        <dbReference type="Proteomes" id="UP001589788"/>
    </source>
</evidence>
<dbReference type="RefSeq" id="WP_282436682.1">
    <property type="nucleotide sequence ID" value="NZ_JBHLYQ010000159.1"/>
</dbReference>
<evidence type="ECO:0000313" key="13">
    <source>
        <dbReference type="EMBL" id="MFC0082807.1"/>
    </source>
</evidence>
<dbReference type="NCBIfam" id="NF002636">
    <property type="entry name" value="PRK02304.1-5"/>
    <property type="match status" value="1"/>
</dbReference>
<dbReference type="InterPro" id="IPR050054">
    <property type="entry name" value="UPRTase/APRTase"/>
</dbReference>
<evidence type="ECO:0000256" key="8">
    <source>
        <dbReference type="ARBA" id="ARBA00022676"/>
    </source>
</evidence>
<comment type="catalytic activity">
    <reaction evidence="1 11">
        <text>AMP + diphosphate = 5-phospho-alpha-D-ribose 1-diphosphate + adenine</text>
        <dbReference type="Rhea" id="RHEA:16609"/>
        <dbReference type="ChEBI" id="CHEBI:16708"/>
        <dbReference type="ChEBI" id="CHEBI:33019"/>
        <dbReference type="ChEBI" id="CHEBI:58017"/>
        <dbReference type="ChEBI" id="CHEBI:456215"/>
        <dbReference type="EC" id="2.4.2.7"/>
    </reaction>
</comment>
<name>A0ABV6C531_9ACTN</name>
<organism evidence="13 14">
    <name type="scientific">Aciditerrimonas ferrireducens</name>
    <dbReference type="NCBI Taxonomy" id="667306"/>
    <lineage>
        <taxon>Bacteria</taxon>
        <taxon>Bacillati</taxon>
        <taxon>Actinomycetota</taxon>
        <taxon>Acidimicrobiia</taxon>
        <taxon>Acidimicrobiales</taxon>
        <taxon>Acidimicrobiaceae</taxon>
        <taxon>Aciditerrimonas</taxon>
    </lineage>
</organism>
<keyword evidence="7 11" id="KW-0963">Cytoplasm</keyword>
<protein>
    <recommendedName>
        <fullName evidence="6 11">Adenine phosphoribosyltransferase</fullName>
        <shortName evidence="11">APRT</shortName>
        <ecNumber evidence="6 11">2.4.2.7</ecNumber>
    </recommendedName>
</protein>
<comment type="subunit">
    <text evidence="11">Homodimer.</text>
</comment>
<keyword evidence="8 11" id="KW-0328">Glycosyltransferase</keyword>
<dbReference type="GO" id="GO:0003999">
    <property type="term" value="F:adenine phosphoribosyltransferase activity"/>
    <property type="evidence" value="ECO:0007669"/>
    <property type="project" value="UniProtKB-EC"/>
</dbReference>
<dbReference type="InterPro" id="IPR029057">
    <property type="entry name" value="PRTase-like"/>
</dbReference>
<evidence type="ECO:0000259" key="12">
    <source>
        <dbReference type="Pfam" id="PF00156"/>
    </source>
</evidence>
<gene>
    <name evidence="11" type="primary">apt</name>
    <name evidence="13" type="ORF">ACFFRE_11770</name>
</gene>
<evidence type="ECO:0000256" key="11">
    <source>
        <dbReference type="HAMAP-Rule" id="MF_00004"/>
    </source>
</evidence>
<proteinExistence type="inferred from homology"/>
<reference evidence="13 14" key="1">
    <citation type="submission" date="2024-09" db="EMBL/GenBank/DDBJ databases">
        <authorList>
            <person name="Sun Q."/>
            <person name="Mori K."/>
        </authorList>
    </citation>
    <scope>NUCLEOTIDE SEQUENCE [LARGE SCALE GENOMIC DNA]</scope>
    <source>
        <strain evidence="13 14">JCM 15389</strain>
    </source>
</reference>
<comment type="subcellular location">
    <subcellularLocation>
        <location evidence="3 11">Cytoplasm</location>
    </subcellularLocation>
</comment>
<keyword evidence="10 11" id="KW-0660">Purine salvage</keyword>
<dbReference type="PANTHER" id="PTHR32315">
    <property type="entry name" value="ADENINE PHOSPHORIBOSYLTRANSFERASE"/>
    <property type="match status" value="1"/>
</dbReference>
<evidence type="ECO:0000256" key="7">
    <source>
        <dbReference type="ARBA" id="ARBA00022490"/>
    </source>
</evidence>
<evidence type="ECO:0000256" key="1">
    <source>
        <dbReference type="ARBA" id="ARBA00000868"/>
    </source>
</evidence>
<dbReference type="HAMAP" id="MF_00004">
    <property type="entry name" value="Aden_phosphoribosyltr"/>
    <property type="match status" value="1"/>
</dbReference>
<evidence type="ECO:0000256" key="3">
    <source>
        <dbReference type="ARBA" id="ARBA00004496"/>
    </source>
</evidence>
<comment type="pathway">
    <text evidence="4 11">Purine metabolism; AMP biosynthesis via salvage pathway; AMP from adenine: step 1/1.</text>
</comment>
<accession>A0ABV6C531</accession>
<evidence type="ECO:0000256" key="9">
    <source>
        <dbReference type="ARBA" id="ARBA00022679"/>
    </source>
</evidence>
<dbReference type="NCBIfam" id="NF002634">
    <property type="entry name" value="PRK02304.1-3"/>
    <property type="match status" value="1"/>
</dbReference>
<evidence type="ECO:0000256" key="10">
    <source>
        <dbReference type="ARBA" id="ARBA00022726"/>
    </source>
</evidence>
<dbReference type="Gene3D" id="3.40.50.2020">
    <property type="match status" value="1"/>
</dbReference>
<keyword evidence="9 11" id="KW-0808">Transferase</keyword>
<evidence type="ECO:0000256" key="6">
    <source>
        <dbReference type="ARBA" id="ARBA00011893"/>
    </source>
</evidence>
<feature type="domain" description="Phosphoribosyltransferase" evidence="12">
    <location>
        <begin position="46"/>
        <end position="150"/>
    </location>
</feature>
<evidence type="ECO:0000256" key="5">
    <source>
        <dbReference type="ARBA" id="ARBA00008391"/>
    </source>
</evidence>
<dbReference type="EMBL" id="JBHLYQ010000159">
    <property type="protein sequence ID" value="MFC0082807.1"/>
    <property type="molecule type" value="Genomic_DNA"/>
</dbReference>
<comment type="similarity">
    <text evidence="5 11">Belongs to the purine/pyrimidine phosphoribosyltransferase family.</text>
</comment>
<comment type="function">
    <text evidence="2 11">Catalyzes a salvage reaction resulting in the formation of AMP, that is energically less costly than de novo synthesis.</text>
</comment>
<dbReference type="Proteomes" id="UP001589788">
    <property type="component" value="Unassembled WGS sequence"/>
</dbReference>
<dbReference type="InterPro" id="IPR000836">
    <property type="entry name" value="PRTase_dom"/>
</dbReference>
<dbReference type="NCBIfam" id="TIGR01090">
    <property type="entry name" value="apt"/>
    <property type="match status" value="1"/>
</dbReference>
<evidence type="ECO:0000256" key="2">
    <source>
        <dbReference type="ARBA" id="ARBA00003968"/>
    </source>
</evidence>
<sequence length="171" mass="17864">MASAVARTLRDVVDFPEPGVIFKDITPVLADPELLRRCVAALAAPFANQVDLVAAIEARGFILGAPVAVALGAGFIPVRKAGKLPRPTVAETYQLEYGTAAVEVHEDALQPGQRVLVVDDVIATGGTVEASLRLVHRLGGTVVGVAALCELSQLGGRARMAPLEPRVLLTL</sequence>
<keyword evidence="14" id="KW-1185">Reference proteome</keyword>
<dbReference type="CDD" id="cd06223">
    <property type="entry name" value="PRTases_typeI"/>
    <property type="match status" value="1"/>
</dbReference>
<evidence type="ECO:0000256" key="4">
    <source>
        <dbReference type="ARBA" id="ARBA00004659"/>
    </source>
</evidence>
<dbReference type="SUPFAM" id="SSF53271">
    <property type="entry name" value="PRTase-like"/>
    <property type="match status" value="1"/>
</dbReference>
<dbReference type="Pfam" id="PF00156">
    <property type="entry name" value="Pribosyltran"/>
    <property type="match status" value="1"/>
</dbReference>
<comment type="caution">
    <text evidence="13">The sequence shown here is derived from an EMBL/GenBank/DDBJ whole genome shotgun (WGS) entry which is preliminary data.</text>
</comment>
<dbReference type="InterPro" id="IPR005764">
    <property type="entry name" value="Ade_phspho_trans"/>
</dbReference>
<dbReference type="EC" id="2.4.2.7" evidence="6 11"/>